<reference evidence="1" key="1">
    <citation type="submission" date="2022-08" db="EMBL/GenBank/DDBJ databases">
        <authorList>
            <person name="Kallberg Y."/>
            <person name="Tangrot J."/>
            <person name="Rosling A."/>
        </authorList>
    </citation>
    <scope>NUCLEOTIDE SEQUENCE</scope>
    <source>
        <strain evidence="1">Wild A</strain>
    </source>
</reference>
<gene>
    <name evidence="1" type="ORF">FWILDA_LOCUS242</name>
</gene>
<name>A0A9W4SB09_9GLOM</name>
<organism evidence="1 2">
    <name type="scientific">Funneliformis geosporum</name>
    <dbReference type="NCBI Taxonomy" id="1117311"/>
    <lineage>
        <taxon>Eukaryota</taxon>
        <taxon>Fungi</taxon>
        <taxon>Fungi incertae sedis</taxon>
        <taxon>Mucoromycota</taxon>
        <taxon>Glomeromycotina</taxon>
        <taxon>Glomeromycetes</taxon>
        <taxon>Glomerales</taxon>
        <taxon>Glomeraceae</taxon>
        <taxon>Funneliformis</taxon>
    </lineage>
</organism>
<dbReference type="Proteomes" id="UP001153678">
    <property type="component" value="Unassembled WGS sequence"/>
</dbReference>
<dbReference type="Gene3D" id="1.10.287.2170">
    <property type="match status" value="1"/>
</dbReference>
<protein>
    <submittedName>
        <fullName evidence="1">15627_t:CDS:1</fullName>
    </submittedName>
</protein>
<proteinExistence type="predicted"/>
<dbReference type="AlphaFoldDB" id="A0A9W4SB09"/>
<evidence type="ECO:0000313" key="2">
    <source>
        <dbReference type="Proteomes" id="UP001153678"/>
    </source>
</evidence>
<keyword evidence="2" id="KW-1185">Reference proteome</keyword>
<accession>A0A9W4SB09</accession>
<dbReference type="EMBL" id="CAMKVN010000014">
    <property type="protein sequence ID" value="CAI2161812.1"/>
    <property type="molecule type" value="Genomic_DNA"/>
</dbReference>
<sequence length="147" mass="16810">MVLGMDVSAEISETEELAEDLLSIVTVFVARHNGMPYPSLSYARREIETQTLDGNSTMDLQSVSRSSRKRGYHANKKALRVQYLNATNFNNTELKWALETPYDIRDEGMNDLLKAYSTNFAAKQTKFKIKFRSKKDRQQSIAVLSKH</sequence>
<evidence type="ECO:0000313" key="1">
    <source>
        <dbReference type="EMBL" id="CAI2161812.1"/>
    </source>
</evidence>
<dbReference type="OrthoDB" id="2312164at2759"/>
<comment type="caution">
    <text evidence="1">The sequence shown here is derived from an EMBL/GenBank/DDBJ whole genome shotgun (WGS) entry which is preliminary data.</text>
</comment>